<keyword evidence="4" id="KW-0812">Transmembrane</keyword>
<gene>
    <name evidence="6" type="ORF">HELGO_WM11268</name>
</gene>
<dbReference type="EC" id="3.1.21.1" evidence="6"/>
<dbReference type="InterPro" id="IPR044925">
    <property type="entry name" value="His-Me_finger_sf"/>
</dbReference>
<name>A0A6S6RVM6_9BACT</name>
<dbReference type="CDD" id="cd00161">
    <property type="entry name" value="beta-trefoil_Ricin-like"/>
    <property type="match status" value="1"/>
</dbReference>
<keyword evidence="4" id="KW-0472">Membrane</keyword>
<dbReference type="EC" id="3.1.21.-" evidence="6"/>
<proteinExistence type="inferred from homology"/>
<accession>A0A6S6RVM6</accession>
<dbReference type="Pfam" id="PF04231">
    <property type="entry name" value="Endonuclease_1"/>
    <property type="match status" value="1"/>
</dbReference>
<feature type="transmembrane region" description="Helical" evidence="4">
    <location>
        <begin position="322"/>
        <end position="340"/>
    </location>
</feature>
<dbReference type="InterPro" id="IPR007346">
    <property type="entry name" value="Endonuclease-I"/>
</dbReference>
<sequence>MFSLLLLSTILLFPQNNYENYEAQKFFSPNDIDAFFSSEKGVMLKKLLVDGKEYFMQEDGDLFEEDVATIDDVIFGAKGDLFSFGKSKRLLATKVYPSHQKAFYSNCDYVVKEKKLIPIHKTCGFKYRKNKNRSERIEWEHVVPAWHFGHQLRCWQNGGRMTCRQTNTKFKQMEADMHNLVPAIGEINGDRSNFKYAMIEGEARLYGKVDVEILFSGKKAEPQKNIYGDIARTYFYMRDRYGLRISKTQEKMLIAWNNLDPVSRWEKKRNKLIAELQGDDNKYVSEYKKIEQLGKMTKDITTDFDEVKEELSSEYADILAKFSPVVGGIVLLIMTLFTVYKRKRQKDEVKEEAKAEVTKSKSFMFVSKLGDVAISHNDKDEVTIEKSDEKNTRQLWILTKANQKKEYFFIENVASGKVIEIKDADSNDGAKIILNKKKKSKNDHQEWKFESSKEKGYVFVFSKWSLNVLDVKYKKTTDGTKLQSFHKKVRGTENQEWEVKKI</sequence>
<dbReference type="AlphaFoldDB" id="A0A6S6RVM6"/>
<comment type="similarity">
    <text evidence="1">Belongs to the EndA/NucM nuclease family.</text>
</comment>
<keyword evidence="4" id="KW-1133">Transmembrane helix</keyword>
<dbReference type="SUPFAM" id="SSF54060">
    <property type="entry name" value="His-Me finger endonucleases"/>
    <property type="match status" value="1"/>
</dbReference>
<keyword evidence="6" id="KW-0255">Endonuclease</keyword>
<evidence type="ECO:0000256" key="2">
    <source>
        <dbReference type="ARBA" id="ARBA00022722"/>
    </source>
</evidence>
<dbReference type="PANTHER" id="PTHR33607:SF2">
    <property type="entry name" value="ENDONUCLEASE-1"/>
    <property type="match status" value="1"/>
</dbReference>
<dbReference type="GO" id="GO:0004530">
    <property type="term" value="F:deoxyribonuclease I activity"/>
    <property type="evidence" value="ECO:0007669"/>
    <property type="project" value="UniProtKB-EC"/>
</dbReference>
<dbReference type="PANTHER" id="PTHR33607">
    <property type="entry name" value="ENDONUCLEASE-1"/>
    <property type="match status" value="1"/>
</dbReference>
<feature type="domain" description="Ricin B lectin" evidence="5">
    <location>
        <begin position="376"/>
        <end position="434"/>
    </location>
</feature>
<evidence type="ECO:0000256" key="1">
    <source>
        <dbReference type="ARBA" id="ARBA00006429"/>
    </source>
</evidence>
<keyword evidence="3 6" id="KW-0378">Hydrolase</keyword>
<reference evidence="6" key="1">
    <citation type="submission" date="2020-01" db="EMBL/GenBank/DDBJ databases">
        <authorList>
            <person name="Meier V. D."/>
            <person name="Meier V D."/>
        </authorList>
    </citation>
    <scope>NUCLEOTIDE SEQUENCE</scope>
    <source>
        <strain evidence="6">HLG_WM_MAG_06</strain>
    </source>
</reference>
<dbReference type="SUPFAM" id="SSF50370">
    <property type="entry name" value="Ricin B-like lectins"/>
    <property type="match status" value="1"/>
</dbReference>
<protein>
    <submittedName>
        <fullName evidence="6">Endonuclease I )</fullName>
        <ecNumber evidence="6">3.1.21.-</ecNumber>
        <ecNumber evidence="6">3.1.21.1</ecNumber>
    </submittedName>
</protein>
<dbReference type="PROSITE" id="PS50231">
    <property type="entry name" value="RICIN_B_LECTIN"/>
    <property type="match status" value="1"/>
</dbReference>
<dbReference type="EMBL" id="CACVAP010000015">
    <property type="protein sequence ID" value="CAA6799198.1"/>
    <property type="molecule type" value="Genomic_DNA"/>
</dbReference>
<evidence type="ECO:0000259" key="5">
    <source>
        <dbReference type="Pfam" id="PF14200"/>
    </source>
</evidence>
<evidence type="ECO:0000313" key="6">
    <source>
        <dbReference type="EMBL" id="CAA6799198.1"/>
    </source>
</evidence>
<dbReference type="InterPro" id="IPR035992">
    <property type="entry name" value="Ricin_B-like_lectins"/>
</dbReference>
<dbReference type="InterPro" id="IPR000772">
    <property type="entry name" value="Ricin_B_lectin"/>
</dbReference>
<evidence type="ECO:0000256" key="4">
    <source>
        <dbReference type="SAM" id="Phobius"/>
    </source>
</evidence>
<organism evidence="6">
    <name type="scientific">uncultured Sulfurovum sp</name>
    <dbReference type="NCBI Taxonomy" id="269237"/>
    <lineage>
        <taxon>Bacteria</taxon>
        <taxon>Pseudomonadati</taxon>
        <taxon>Campylobacterota</taxon>
        <taxon>Epsilonproteobacteria</taxon>
        <taxon>Campylobacterales</taxon>
        <taxon>Sulfurovaceae</taxon>
        <taxon>Sulfurovum</taxon>
        <taxon>environmental samples</taxon>
    </lineage>
</organism>
<dbReference type="Pfam" id="PF14200">
    <property type="entry name" value="RicinB_lectin_2"/>
    <property type="match status" value="1"/>
</dbReference>
<evidence type="ECO:0000256" key="3">
    <source>
        <dbReference type="ARBA" id="ARBA00022801"/>
    </source>
</evidence>
<dbReference type="Gene3D" id="2.80.10.50">
    <property type="match status" value="1"/>
</dbReference>
<keyword evidence="2" id="KW-0540">Nuclease</keyword>